<reference evidence="2" key="1">
    <citation type="submission" date="2016-10" db="EMBL/GenBank/DDBJ databases">
        <authorList>
            <person name="Benchimol M."/>
            <person name="Almeida L.G."/>
            <person name="Vasconcelos A.T."/>
            <person name="Perreira-Neves A."/>
            <person name="Rosa I.A."/>
            <person name="Tasca T."/>
            <person name="Bogo M.R."/>
            <person name="de Souza W."/>
        </authorList>
    </citation>
    <scope>NUCLEOTIDE SEQUENCE [LARGE SCALE GENOMIC DNA]</scope>
    <source>
        <strain evidence="2">K</strain>
    </source>
</reference>
<sequence length="441" mass="51863">MISNLNKHHFSTFPSLLKSDSLLHFLILSNHYFLYSHNDMSTFQELQSQLGSFSKGSKKKFVVKVFICLQFVEKNPEFLEKIGTKWCTDGCHFVTNSIILGKFLNLKSNSVNTNFREYGFPILPSHTDSFQNEFSDIVNTRHWKIRYEQSYSFSRNLDISNILKINSLKIKMVDSFNSVLPRIHLPQQTAILLEHDQSQRLAMADIISQLKNDRNWIDSFLTVVTTTWTSLFSPIPFCRIDDITEYLDSLYPQCNSFLIFNKYRLFNNLISFQSFVKIFLRYGNTENPIHFCLSIINESHEFIPWFIPKELMNKEYSKDNTWFLTEGKELNSFELYTKSNNEHTKYTIYNDPINKDLDKRASIQINNTTLYAKNINELLFNVLNLNEDQSFHSFNINKQQQNINENNSNKDNCIGPDFYLSPNDETSYCYYDFQAINDSIE</sequence>
<evidence type="ECO:0000259" key="1">
    <source>
        <dbReference type="Pfam" id="PF10416"/>
    </source>
</evidence>
<dbReference type="Proteomes" id="UP000179807">
    <property type="component" value="Unassembled WGS sequence"/>
</dbReference>
<dbReference type="AlphaFoldDB" id="A0A1J4K8L5"/>
<name>A0A1J4K8L5_9EUKA</name>
<dbReference type="Gene3D" id="1.10.10.10">
    <property type="entry name" value="Winged helix-like DNA-binding domain superfamily/Winged helix DNA-binding domain"/>
    <property type="match status" value="1"/>
</dbReference>
<dbReference type="RefSeq" id="XP_068359188.1">
    <property type="nucleotide sequence ID" value="XM_068492661.1"/>
</dbReference>
<feature type="domain" description="Initiator binding" evidence="1">
    <location>
        <begin position="39"/>
        <end position="148"/>
    </location>
</feature>
<organism evidence="2 3">
    <name type="scientific">Tritrichomonas foetus</name>
    <dbReference type="NCBI Taxonomy" id="1144522"/>
    <lineage>
        <taxon>Eukaryota</taxon>
        <taxon>Metamonada</taxon>
        <taxon>Parabasalia</taxon>
        <taxon>Tritrichomonadida</taxon>
        <taxon>Tritrichomonadidae</taxon>
        <taxon>Tritrichomonas</taxon>
    </lineage>
</organism>
<dbReference type="GeneID" id="94827365"/>
<dbReference type="InterPro" id="IPR018845">
    <property type="entry name" value="Initiator-bd"/>
</dbReference>
<proteinExistence type="predicted"/>
<keyword evidence="3" id="KW-1185">Reference proteome</keyword>
<gene>
    <name evidence="2" type="ORF">TRFO_05698</name>
</gene>
<evidence type="ECO:0000313" key="2">
    <source>
        <dbReference type="EMBL" id="OHT06052.1"/>
    </source>
</evidence>
<dbReference type="EMBL" id="MLAK01000738">
    <property type="protein sequence ID" value="OHT06052.1"/>
    <property type="molecule type" value="Genomic_DNA"/>
</dbReference>
<dbReference type="Pfam" id="PF10416">
    <property type="entry name" value="IBD"/>
    <property type="match status" value="1"/>
</dbReference>
<accession>A0A1J4K8L5</accession>
<comment type="caution">
    <text evidence="2">The sequence shown here is derived from an EMBL/GenBank/DDBJ whole genome shotgun (WGS) entry which is preliminary data.</text>
</comment>
<dbReference type="InterPro" id="IPR036388">
    <property type="entry name" value="WH-like_DNA-bd_sf"/>
</dbReference>
<evidence type="ECO:0000313" key="3">
    <source>
        <dbReference type="Proteomes" id="UP000179807"/>
    </source>
</evidence>
<dbReference type="VEuPathDB" id="TrichDB:TRFO_05698"/>
<protein>
    <recommendedName>
        <fullName evidence="1">Initiator binding domain-containing protein</fullName>
    </recommendedName>
</protein>